<dbReference type="EMBL" id="BBSC01000003">
    <property type="protein sequence ID" value="GAM74752.1"/>
    <property type="molecule type" value="Genomic_DNA"/>
</dbReference>
<reference evidence="2 3" key="2">
    <citation type="submission" date="2015-01" db="EMBL/GenBank/DDBJ databases">
        <authorList>
            <consortium name="NBRP consortium"/>
            <person name="Sawabe T."/>
            <person name="Meirelles P."/>
            <person name="Feng G."/>
            <person name="Sayaka M."/>
            <person name="Hattori M."/>
            <person name="Ohkuma M."/>
        </authorList>
    </citation>
    <scope>NUCLEOTIDE SEQUENCE [LARGE SCALE GENOMIC DNA]</scope>
    <source>
        <strain evidence="3">JCM 19241</strain>
    </source>
</reference>
<organism evidence="2 3">
    <name type="scientific">Vibrio ishigakensis</name>
    <dbReference type="NCBI Taxonomy" id="1481914"/>
    <lineage>
        <taxon>Bacteria</taxon>
        <taxon>Pseudomonadati</taxon>
        <taxon>Pseudomonadota</taxon>
        <taxon>Gammaproteobacteria</taxon>
        <taxon>Vibrionales</taxon>
        <taxon>Vibrionaceae</taxon>
        <taxon>Vibrio</taxon>
    </lineage>
</organism>
<dbReference type="AlphaFoldDB" id="A0A0B8QCS3"/>
<accession>A0A0B8QCS3</accession>
<sequence>MKKSTLTLLIAAAILPATALANNAVLNVEGEIQVNGKTVINSNGEVIGVSGSPAGIVLDDYFGHQATGSYSGERDNCSWTEQVTESLVTYQEICTNTWENFVTEEEPNPNYIANFWGPSAEAQDACYLVSCDQEYIWDDELQSNIPNPDYDPDFWYYPSQEEQDACFLNSCDQEYVYIDYTITVRSESVYEEEVTPTAQGDRVDWAWSYTEYADRNDGQGEQLVYEDDGSGFDEYKLETLIAYPANYQIGTVVSDLVRETVLASSDQGYVGNINYDTDVFVATGELKDVTLGGQYYEHCILIEDNDDFEIACKDKGLVPNSDLDTLQFGAPVAMVATANVASVNTHYASVKRLREKQISKMERTIENKRN</sequence>
<dbReference type="STRING" id="1481914.JCM19241_1095"/>
<evidence type="ECO:0000256" key="1">
    <source>
        <dbReference type="SAM" id="SignalP"/>
    </source>
</evidence>
<keyword evidence="1" id="KW-0732">Signal</keyword>
<proteinExistence type="predicted"/>
<gene>
    <name evidence="2" type="ORF">JCM19241_1095</name>
</gene>
<feature type="chain" id="PRO_5002137590" evidence="1">
    <location>
        <begin position="22"/>
        <end position="370"/>
    </location>
</feature>
<evidence type="ECO:0000313" key="3">
    <source>
        <dbReference type="Proteomes" id="UP000031666"/>
    </source>
</evidence>
<reference evidence="2 3" key="1">
    <citation type="submission" date="2015-01" db="EMBL/GenBank/DDBJ databases">
        <title>Vibrio sp. C94 JCM 19241 whole genome shotgun sequence.</title>
        <authorList>
            <person name="Sawabe T."/>
            <person name="Meirelles P."/>
            <person name="Feng G."/>
            <person name="Sayaka M."/>
            <person name="Hattori M."/>
            <person name="Ohkuma M."/>
        </authorList>
    </citation>
    <scope>NUCLEOTIDE SEQUENCE [LARGE SCALE GENOMIC DNA]</scope>
    <source>
        <strain evidence="3">JCM 19241</strain>
    </source>
</reference>
<evidence type="ECO:0000313" key="2">
    <source>
        <dbReference type="EMBL" id="GAM74752.1"/>
    </source>
</evidence>
<protein>
    <submittedName>
        <fullName evidence="2">Uncharacterized protein</fullName>
    </submittedName>
</protein>
<comment type="caution">
    <text evidence="2">The sequence shown here is derived from an EMBL/GenBank/DDBJ whole genome shotgun (WGS) entry which is preliminary data.</text>
</comment>
<name>A0A0B8QCS3_9VIBR</name>
<feature type="signal peptide" evidence="1">
    <location>
        <begin position="1"/>
        <end position="21"/>
    </location>
</feature>
<dbReference type="Proteomes" id="UP000031666">
    <property type="component" value="Unassembled WGS sequence"/>
</dbReference>